<dbReference type="Proteomes" id="UP000075787">
    <property type="component" value="Unassembled WGS sequence"/>
</dbReference>
<feature type="chain" id="PRO_5007836846" evidence="1">
    <location>
        <begin position="27"/>
        <end position="186"/>
    </location>
</feature>
<evidence type="ECO:0000256" key="1">
    <source>
        <dbReference type="SAM" id="SignalP"/>
    </source>
</evidence>
<protein>
    <submittedName>
        <fullName evidence="2">Uncharacterized protein</fullName>
    </submittedName>
</protein>
<proteinExistence type="predicted"/>
<gene>
    <name evidence="2" type="ORF">AUP44_27035</name>
</gene>
<feature type="signal peptide" evidence="1">
    <location>
        <begin position="1"/>
        <end position="26"/>
    </location>
</feature>
<reference evidence="2 3" key="1">
    <citation type="submission" date="2015-12" db="EMBL/GenBank/DDBJ databases">
        <title>Genome sequence of Tistrella mobilis MCCC 1A02139.</title>
        <authorList>
            <person name="Lu L."/>
            <person name="Lai Q."/>
            <person name="Shao Z."/>
            <person name="Qian P."/>
        </authorList>
    </citation>
    <scope>NUCLEOTIDE SEQUENCE [LARGE SCALE GENOMIC DNA]</scope>
    <source>
        <strain evidence="2 3">MCCC 1A02139</strain>
    </source>
</reference>
<dbReference type="AlphaFoldDB" id="A0A162L4B6"/>
<dbReference type="EMBL" id="LPZR01000123">
    <property type="protein sequence ID" value="KYO53197.1"/>
    <property type="molecule type" value="Genomic_DNA"/>
</dbReference>
<name>A0A162L4B6_9PROT</name>
<comment type="caution">
    <text evidence="2">The sequence shown here is derived from an EMBL/GenBank/DDBJ whole genome shotgun (WGS) entry which is preliminary data.</text>
</comment>
<organism evidence="2 3">
    <name type="scientific">Tistrella mobilis</name>
    <dbReference type="NCBI Taxonomy" id="171437"/>
    <lineage>
        <taxon>Bacteria</taxon>
        <taxon>Pseudomonadati</taxon>
        <taxon>Pseudomonadota</taxon>
        <taxon>Alphaproteobacteria</taxon>
        <taxon>Geminicoccales</taxon>
        <taxon>Geminicoccaceae</taxon>
        <taxon>Tistrella</taxon>
    </lineage>
</organism>
<sequence>MKRSATAVVLASAVALAVTLPPPAHAAWQRLPPELVPFDPSPPDGGARPVWYLAAEGRESVLVASCRAGGGPVLYWVALAGAARVGGRVPPGVAALEVVWRVGDGPAEAGVWWAGPTPDMLRPEGDLALLERLAGETRFEMHGARLPLQRFDVTGTATVVTDVVTACLSGGAAPPPSASPAASPSN</sequence>
<dbReference type="RefSeq" id="WP_062763732.1">
    <property type="nucleotide sequence ID" value="NZ_CP121045.1"/>
</dbReference>
<accession>A0A162L4B6</accession>
<dbReference type="GeneID" id="97243151"/>
<evidence type="ECO:0000313" key="2">
    <source>
        <dbReference type="EMBL" id="KYO53197.1"/>
    </source>
</evidence>
<evidence type="ECO:0000313" key="3">
    <source>
        <dbReference type="Proteomes" id="UP000075787"/>
    </source>
</evidence>
<keyword evidence="1" id="KW-0732">Signal</keyword>